<dbReference type="AlphaFoldDB" id="A0A9J8DM17"/>
<evidence type="ECO:0000313" key="3">
    <source>
        <dbReference type="Proteomes" id="UP001108240"/>
    </source>
</evidence>
<dbReference type="InterPro" id="IPR003309">
    <property type="entry name" value="SCAN_dom"/>
</dbReference>
<dbReference type="SUPFAM" id="SSF47353">
    <property type="entry name" value="Retrovirus capsid dimerization domain-like"/>
    <property type="match status" value="1"/>
</dbReference>
<accession>A0A9J8DM17</accession>
<evidence type="ECO:0000313" key="2">
    <source>
        <dbReference type="Ensembl" id="ENSCCRP00000181406.1"/>
    </source>
</evidence>
<feature type="domain" description="SCAN box" evidence="1">
    <location>
        <begin position="50"/>
        <end position="107"/>
    </location>
</feature>
<dbReference type="PANTHER" id="PTHR46888">
    <property type="entry name" value="ZINC KNUCKLE DOMAINCONTAINING PROTEIN-RELATED"/>
    <property type="match status" value="1"/>
</dbReference>
<dbReference type="Pfam" id="PF02023">
    <property type="entry name" value="SCAN"/>
    <property type="match status" value="1"/>
</dbReference>
<dbReference type="PROSITE" id="PS50804">
    <property type="entry name" value="SCAN_BOX"/>
    <property type="match status" value="1"/>
</dbReference>
<name>A0A9J8DM17_CYPCA</name>
<dbReference type="Ensembl" id="ENSCCRT00000127935.1">
    <property type="protein sequence ID" value="ENSCCRP00000181406.1"/>
    <property type="gene ID" value="ENSCCRG00000067626.1"/>
</dbReference>
<dbReference type="OMA" id="MWECRAP"/>
<dbReference type="InterPro" id="IPR038269">
    <property type="entry name" value="SCAN_sf"/>
</dbReference>
<reference evidence="2" key="2">
    <citation type="submission" date="2025-09" db="UniProtKB">
        <authorList>
            <consortium name="Ensembl"/>
        </authorList>
    </citation>
    <scope>IDENTIFICATION</scope>
</reference>
<dbReference type="Proteomes" id="UP001108240">
    <property type="component" value="Unplaced"/>
</dbReference>
<dbReference type="PANTHER" id="PTHR46888:SF1">
    <property type="entry name" value="RIBONUCLEASE H"/>
    <property type="match status" value="1"/>
</dbReference>
<sequence length="186" mass="21247">MAAQQLPVPNLLVYDDLKRAILQRVGLNPEQHRQHFRSLDLGRSFVVAQQLRDTCRKWLLAGGSDVYQIIDHVVLEQFIAWLPTTTAQWVQYHRPASLDLAIQLVEDQMVACRGVGKALPSVSLFLSPPPCTSKPWGSQTRSSLIKARRLYHVQYANFMNYWALSRSAPASITHKRTGWWNDLIAR</sequence>
<protein>
    <recommendedName>
        <fullName evidence="1">SCAN box domain-containing protein</fullName>
    </recommendedName>
</protein>
<dbReference type="SMART" id="SM00431">
    <property type="entry name" value="SCAN"/>
    <property type="match status" value="1"/>
</dbReference>
<reference evidence="2" key="1">
    <citation type="submission" date="2025-08" db="UniProtKB">
        <authorList>
            <consortium name="Ensembl"/>
        </authorList>
    </citation>
    <scope>IDENTIFICATION</scope>
</reference>
<organism evidence="2 3">
    <name type="scientific">Cyprinus carpio carpio</name>
    <dbReference type="NCBI Taxonomy" id="630221"/>
    <lineage>
        <taxon>Eukaryota</taxon>
        <taxon>Metazoa</taxon>
        <taxon>Chordata</taxon>
        <taxon>Craniata</taxon>
        <taxon>Vertebrata</taxon>
        <taxon>Euteleostomi</taxon>
        <taxon>Actinopterygii</taxon>
        <taxon>Neopterygii</taxon>
        <taxon>Teleostei</taxon>
        <taxon>Ostariophysi</taxon>
        <taxon>Cypriniformes</taxon>
        <taxon>Cyprinidae</taxon>
        <taxon>Cyprininae</taxon>
        <taxon>Cyprinus</taxon>
    </lineage>
</organism>
<dbReference type="GeneTree" id="ENSGT00940000180255"/>
<keyword evidence="3" id="KW-1185">Reference proteome</keyword>
<proteinExistence type="predicted"/>
<dbReference type="Gene3D" id="1.10.4020.10">
    <property type="entry name" value="DNA breaking-rejoining enzymes"/>
    <property type="match status" value="1"/>
</dbReference>
<evidence type="ECO:0000259" key="1">
    <source>
        <dbReference type="PROSITE" id="PS50804"/>
    </source>
</evidence>